<evidence type="ECO:0000259" key="3">
    <source>
        <dbReference type="PROSITE" id="PS50977"/>
    </source>
</evidence>
<dbReference type="Proteomes" id="UP001231587">
    <property type="component" value="Unassembled WGS sequence"/>
</dbReference>
<evidence type="ECO:0000313" key="4">
    <source>
        <dbReference type="EMBL" id="MBP1839376.1"/>
    </source>
</evidence>
<dbReference type="RefSeq" id="WP_232301579.1">
    <property type="nucleotide sequence ID" value="NZ_JAGGJQ010000003.1"/>
</dbReference>
<evidence type="ECO:0000313" key="7">
    <source>
        <dbReference type="Proteomes" id="UP001231587"/>
    </source>
</evidence>
<dbReference type="SUPFAM" id="SSF48498">
    <property type="entry name" value="Tetracyclin repressor-like, C-terminal domain"/>
    <property type="match status" value="1"/>
</dbReference>
<dbReference type="Gene3D" id="1.10.357.10">
    <property type="entry name" value="Tetracycline Repressor, domain 2"/>
    <property type="match status" value="1"/>
</dbReference>
<dbReference type="InterPro" id="IPR009057">
    <property type="entry name" value="Homeodomain-like_sf"/>
</dbReference>
<proteinExistence type="predicted"/>
<feature type="DNA-binding region" description="H-T-H motif" evidence="2">
    <location>
        <begin position="40"/>
        <end position="59"/>
    </location>
</feature>
<evidence type="ECO:0000313" key="6">
    <source>
        <dbReference type="Proteomes" id="UP001138672"/>
    </source>
</evidence>
<dbReference type="AlphaFoldDB" id="A0A9X0YLY1"/>
<dbReference type="GO" id="GO:0003677">
    <property type="term" value="F:DNA binding"/>
    <property type="evidence" value="ECO:0007669"/>
    <property type="project" value="UniProtKB-UniRule"/>
</dbReference>
<dbReference type="EMBL" id="JAUSUU010000003">
    <property type="protein sequence ID" value="MDQ0334680.1"/>
    <property type="molecule type" value="Genomic_DNA"/>
</dbReference>
<dbReference type="Pfam" id="PF00440">
    <property type="entry name" value="TetR_N"/>
    <property type="match status" value="1"/>
</dbReference>
<dbReference type="PROSITE" id="PS01081">
    <property type="entry name" value="HTH_TETR_1"/>
    <property type="match status" value="1"/>
</dbReference>
<sequence>MFNFVPVLLQDGVMKLNEKKIQILLTAEKLFADNGFDGTTIRQISKKAGINIAMISYYFGSKKKLLEALLIYRISDFGSEFDSIVSDKGTYLEKIDAFIEMMVKRIHQNRRTHKIVSFEYSNPFREINFEAYENYKKENFNIVANFVKNGQEQSEFSKNINVQMIIPTILGTYFHFYYNKNFYQNLLDISNESEIEHYVHNQLTQHIKQTIKALLTYEE</sequence>
<dbReference type="InterPro" id="IPR001647">
    <property type="entry name" value="HTH_TetR"/>
</dbReference>
<name>A0A9X0YLY1_9FLAO</name>
<evidence type="ECO:0000313" key="5">
    <source>
        <dbReference type="EMBL" id="MDQ0334680.1"/>
    </source>
</evidence>
<dbReference type="PRINTS" id="PR00455">
    <property type="entry name" value="HTHTETR"/>
</dbReference>
<dbReference type="InterPro" id="IPR036271">
    <property type="entry name" value="Tet_transcr_reg_TetR-rel_C_sf"/>
</dbReference>
<dbReference type="InterPro" id="IPR023772">
    <property type="entry name" value="DNA-bd_HTH_TetR-type_CS"/>
</dbReference>
<dbReference type="PROSITE" id="PS50977">
    <property type="entry name" value="HTH_TETR_2"/>
    <property type="match status" value="1"/>
</dbReference>
<evidence type="ECO:0000256" key="2">
    <source>
        <dbReference type="PROSITE-ProRule" id="PRU00335"/>
    </source>
</evidence>
<accession>A0A9X0YLY1</accession>
<dbReference type="SUPFAM" id="SSF46689">
    <property type="entry name" value="Homeodomain-like"/>
    <property type="match status" value="1"/>
</dbReference>
<dbReference type="InterPro" id="IPR050624">
    <property type="entry name" value="HTH-type_Tx_Regulator"/>
</dbReference>
<gene>
    <name evidence="4" type="ORF">J2Z56_001287</name>
    <name evidence="5" type="ORF">J2Z57_001113</name>
</gene>
<protein>
    <submittedName>
        <fullName evidence="4">AcrR family transcriptional regulator</fullName>
    </submittedName>
</protein>
<reference evidence="4" key="1">
    <citation type="submission" date="2021-03" db="EMBL/GenBank/DDBJ databases">
        <title>Genomic Encyclopedia of Type Strains, Phase IV (KMG-IV): sequencing the most valuable type-strain genomes for metagenomic binning, comparative biology and taxonomic classification.</title>
        <authorList>
            <person name="Goeker M."/>
        </authorList>
    </citation>
    <scope>NUCLEOTIDE SEQUENCE</scope>
    <source>
        <strain evidence="4">DSM 15523</strain>
        <strain evidence="5 7">DSM 16476</strain>
    </source>
</reference>
<feature type="domain" description="HTH tetR-type" evidence="3">
    <location>
        <begin position="17"/>
        <end position="77"/>
    </location>
</feature>
<comment type="caution">
    <text evidence="4">The sequence shown here is derived from an EMBL/GenBank/DDBJ whole genome shotgun (WGS) entry which is preliminary data.</text>
</comment>
<keyword evidence="1 2" id="KW-0238">DNA-binding</keyword>
<organism evidence="4 6">
    <name type="scientific">Formosa algae</name>
    <dbReference type="NCBI Taxonomy" id="225843"/>
    <lineage>
        <taxon>Bacteria</taxon>
        <taxon>Pseudomonadati</taxon>
        <taxon>Bacteroidota</taxon>
        <taxon>Flavobacteriia</taxon>
        <taxon>Flavobacteriales</taxon>
        <taxon>Flavobacteriaceae</taxon>
        <taxon>Formosa</taxon>
    </lineage>
</organism>
<evidence type="ECO:0000256" key="1">
    <source>
        <dbReference type="ARBA" id="ARBA00023125"/>
    </source>
</evidence>
<dbReference type="PANTHER" id="PTHR43479:SF11">
    <property type="entry name" value="ACREF_ENVCD OPERON REPRESSOR-RELATED"/>
    <property type="match status" value="1"/>
</dbReference>
<keyword evidence="7" id="KW-1185">Reference proteome</keyword>
<dbReference type="PANTHER" id="PTHR43479">
    <property type="entry name" value="ACREF/ENVCD OPERON REPRESSOR-RELATED"/>
    <property type="match status" value="1"/>
</dbReference>
<dbReference type="EMBL" id="JAGGJQ010000003">
    <property type="protein sequence ID" value="MBP1839376.1"/>
    <property type="molecule type" value="Genomic_DNA"/>
</dbReference>
<dbReference type="Proteomes" id="UP001138672">
    <property type="component" value="Unassembled WGS sequence"/>
</dbReference>